<dbReference type="InterPro" id="IPR001650">
    <property type="entry name" value="Helicase_C-like"/>
</dbReference>
<dbReference type="CDD" id="cd18787">
    <property type="entry name" value="SF2_C_DEAD"/>
    <property type="match status" value="1"/>
</dbReference>
<evidence type="ECO:0000256" key="5">
    <source>
        <dbReference type="ARBA" id="ARBA00022884"/>
    </source>
</evidence>
<dbReference type="PANTHER" id="PTHR24031">
    <property type="entry name" value="RNA HELICASE"/>
    <property type="match status" value="1"/>
</dbReference>
<keyword evidence="4 6" id="KW-0067">ATP-binding</keyword>
<evidence type="ECO:0000313" key="12">
    <source>
        <dbReference type="Proteomes" id="UP000509704"/>
    </source>
</evidence>
<feature type="compositionally biased region" description="Basic and acidic residues" evidence="8">
    <location>
        <begin position="60"/>
        <end position="77"/>
    </location>
</feature>
<dbReference type="SUPFAM" id="SSF52540">
    <property type="entry name" value="P-loop containing nucleoside triphosphate hydrolases"/>
    <property type="match status" value="1"/>
</dbReference>
<dbReference type="GO" id="GO:0003724">
    <property type="term" value="F:RNA helicase activity"/>
    <property type="evidence" value="ECO:0007669"/>
    <property type="project" value="UniProtKB-EC"/>
</dbReference>
<dbReference type="PROSITE" id="PS00039">
    <property type="entry name" value="DEAD_ATP_HELICASE"/>
    <property type="match status" value="1"/>
</dbReference>
<keyword evidence="3 6" id="KW-0347">Helicase</keyword>
<dbReference type="KEGG" id="zmk:HG535_0F04480"/>
<dbReference type="Pfam" id="PF00271">
    <property type="entry name" value="Helicase_C"/>
    <property type="match status" value="1"/>
</dbReference>
<dbReference type="InterPro" id="IPR011545">
    <property type="entry name" value="DEAD/DEAH_box_helicase_dom"/>
</dbReference>
<comment type="domain">
    <text evidence="7">The Q motif is unique to and characteristic of the DEAD box family of RNA helicases and controls ATP binding and hydrolysis.</text>
</comment>
<dbReference type="GO" id="GO:0005524">
    <property type="term" value="F:ATP binding"/>
    <property type="evidence" value="ECO:0007669"/>
    <property type="project" value="UniProtKB-UniRule"/>
</dbReference>
<dbReference type="Pfam" id="PF00270">
    <property type="entry name" value="DEAD"/>
    <property type="match status" value="1"/>
</dbReference>
<dbReference type="GO" id="GO:0016787">
    <property type="term" value="F:hydrolase activity"/>
    <property type="evidence" value="ECO:0007669"/>
    <property type="project" value="UniProtKB-KW"/>
</dbReference>
<dbReference type="GO" id="GO:0070013">
    <property type="term" value="C:intracellular organelle lumen"/>
    <property type="evidence" value="ECO:0007669"/>
    <property type="project" value="UniProtKB-ARBA"/>
</dbReference>
<feature type="domain" description="Helicase C-terminal" evidence="10">
    <location>
        <begin position="355"/>
        <end position="511"/>
    </location>
</feature>
<feature type="compositionally biased region" description="Polar residues" evidence="8">
    <location>
        <begin position="603"/>
        <end position="622"/>
    </location>
</feature>
<dbReference type="PROSITE" id="PS51192">
    <property type="entry name" value="HELICASE_ATP_BIND_1"/>
    <property type="match status" value="1"/>
</dbReference>
<evidence type="ECO:0000256" key="2">
    <source>
        <dbReference type="ARBA" id="ARBA00022801"/>
    </source>
</evidence>
<evidence type="ECO:0000256" key="4">
    <source>
        <dbReference type="ARBA" id="ARBA00022840"/>
    </source>
</evidence>
<evidence type="ECO:0000259" key="10">
    <source>
        <dbReference type="PROSITE" id="PS51194"/>
    </source>
</evidence>
<dbReference type="OrthoDB" id="193716at2759"/>
<dbReference type="InterPro" id="IPR014001">
    <property type="entry name" value="Helicase_ATP-bd"/>
</dbReference>
<dbReference type="SMART" id="SM00490">
    <property type="entry name" value="HELICc"/>
    <property type="match status" value="1"/>
</dbReference>
<comment type="function">
    <text evidence="7">RNA helicase.</text>
</comment>
<dbReference type="GO" id="GO:0003723">
    <property type="term" value="F:RNA binding"/>
    <property type="evidence" value="ECO:0007669"/>
    <property type="project" value="UniProtKB-UniRule"/>
</dbReference>
<feature type="region of interest" description="Disordered" evidence="8">
    <location>
        <begin position="36"/>
        <end position="80"/>
    </location>
</feature>
<dbReference type="AlphaFoldDB" id="A0A7H9B6I8"/>
<evidence type="ECO:0000256" key="8">
    <source>
        <dbReference type="SAM" id="MobiDB-lite"/>
    </source>
</evidence>
<reference evidence="11 12" key="1">
    <citation type="submission" date="2020-07" db="EMBL/GenBank/DDBJ databases">
        <title>The yeast mating-type switching endonuclease HO is a domesticated member of an unorthodox homing genetic element family.</title>
        <authorList>
            <person name="Coughlan A.Y."/>
            <person name="Lombardi L."/>
            <person name="Braun-Galleani S."/>
            <person name="Martos A.R."/>
            <person name="Galeote V."/>
            <person name="Bigey F."/>
            <person name="Dequin S."/>
            <person name="Byrne K.P."/>
            <person name="Wolfe K.H."/>
        </authorList>
    </citation>
    <scope>NUCLEOTIDE SEQUENCE [LARGE SCALE GENOMIC DNA]</scope>
    <source>
        <strain evidence="11 12">NRRL Y-6702</strain>
    </source>
</reference>
<feature type="compositionally biased region" description="Basic and acidic residues" evidence="8">
    <location>
        <begin position="624"/>
        <end position="648"/>
    </location>
</feature>
<evidence type="ECO:0000313" key="11">
    <source>
        <dbReference type="EMBL" id="QLG73936.1"/>
    </source>
</evidence>
<dbReference type="GeneID" id="59237694"/>
<feature type="region of interest" description="Disordered" evidence="8">
    <location>
        <begin position="592"/>
        <end position="661"/>
    </location>
</feature>
<dbReference type="EC" id="3.6.4.13" evidence="7"/>
<evidence type="ECO:0000256" key="7">
    <source>
        <dbReference type="RuleBase" id="RU365068"/>
    </source>
</evidence>
<comment type="similarity">
    <text evidence="6">Belongs to the DEAD box helicase family.</text>
</comment>
<dbReference type="Proteomes" id="UP000509704">
    <property type="component" value="Chromosome 6"/>
</dbReference>
<name>A0A7H9B6I8_ZYGMR</name>
<evidence type="ECO:0000259" key="9">
    <source>
        <dbReference type="PROSITE" id="PS51192"/>
    </source>
</evidence>
<protein>
    <recommendedName>
        <fullName evidence="7">ATP-dependent RNA helicase</fullName>
        <ecNumber evidence="7">3.6.4.13</ecNumber>
    </recommendedName>
</protein>
<feature type="domain" description="Helicase ATP-binding" evidence="9">
    <location>
        <begin position="135"/>
        <end position="322"/>
    </location>
</feature>
<sequence>MSARTVLLWNRLPSSLSQRGRAGFLIHARSYMDDGFKRPSYRGGRNPNFNNRNRNNNRYGGRDRVQRKEHDEDDHASLSKSIPATLIHVPKQADAPEVTLDTLHNDGVLHKMLYKSISRMGFPGLTPVQQMTIKPIVESLDQDVIARAKTGTGKTFAFLMPIFQHLLNSRTESPYMVRAVIVAPTRDLALQIESEVKKIYDNNYGLEKFGCISLIGGTNFSQYMKKMHSNRPNIVIATPGRLMATLERFSNKFFKHVDFLVLDEADRLLEIGFKEDLESISRTLNENNAAGPDHIRTLLFSATLDSKVQSLAGNIMHKKECLFLDTVDKNEPEAHEKIDQSMVVSENFAHSVCAAMDHINNKIASSPNYKAILFSPTVKFTQYLSSILRKKFRSQLPILEFHGKIDQKKRTNLVKQFKREKSGILICTDVGARGMDFPNVQEVLQIGVPSELANYIHRIGRTARGGQEGASTIFLCKDELPFVDELLHRRNVTIANKEEYTPLNETIEGLTSETDPQELSDVIISVLSFFRTAIKEYRFKENRLLPNVASAYGILLGDKEAKIPIYDRDMLQRLGMRNSSLTSKMFDLQGSAAQESGYERSNRGSYQNQNSYHRNRGNTRSQRYNRDGDEQFSFNRDRRSNSFHDRKFYQKSQGENPRYDE</sequence>
<accession>A0A7H9B6I8</accession>
<dbReference type="Gene3D" id="3.40.50.300">
    <property type="entry name" value="P-loop containing nucleotide triphosphate hydrolases"/>
    <property type="match status" value="2"/>
</dbReference>
<keyword evidence="1 6" id="KW-0547">Nucleotide-binding</keyword>
<keyword evidence="2 6" id="KW-0378">Hydrolase</keyword>
<evidence type="ECO:0000256" key="6">
    <source>
        <dbReference type="RuleBase" id="RU000492"/>
    </source>
</evidence>
<keyword evidence="12" id="KW-1185">Reference proteome</keyword>
<feature type="compositionally biased region" description="Low complexity" evidence="8">
    <location>
        <begin position="42"/>
        <end position="59"/>
    </location>
</feature>
<dbReference type="RefSeq" id="XP_037145661.1">
    <property type="nucleotide sequence ID" value="XM_037289766.1"/>
</dbReference>
<gene>
    <name evidence="11" type="ORF">HG535_0F04480</name>
</gene>
<dbReference type="PROSITE" id="PS51194">
    <property type="entry name" value="HELICASE_CTER"/>
    <property type="match status" value="1"/>
</dbReference>
<dbReference type="InterPro" id="IPR027417">
    <property type="entry name" value="P-loop_NTPase"/>
</dbReference>
<evidence type="ECO:0000256" key="1">
    <source>
        <dbReference type="ARBA" id="ARBA00022741"/>
    </source>
</evidence>
<dbReference type="SMART" id="SM00487">
    <property type="entry name" value="DEXDc"/>
    <property type="match status" value="1"/>
</dbReference>
<proteinExistence type="inferred from homology"/>
<keyword evidence="5 7" id="KW-0694">RNA-binding</keyword>
<dbReference type="EMBL" id="CP058609">
    <property type="protein sequence ID" value="QLG73936.1"/>
    <property type="molecule type" value="Genomic_DNA"/>
</dbReference>
<evidence type="ECO:0000256" key="3">
    <source>
        <dbReference type="ARBA" id="ARBA00022806"/>
    </source>
</evidence>
<dbReference type="InterPro" id="IPR000629">
    <property type="entry name" value="RNA-helicase_DEAD-box_CS"/>
</dbReference>
<organism evidence="11 12">
    <name type="scientific">Zygotorulaspora mrakii</name>
    <name type="common">Zygosaccharomyces mrakii</name>
    <dbReference type="NCBI Taxonomy" id="42260"/>
    <lineage>
        <taxon>Eukaryota</taxon>
        <taxon>Fungi</taxon>
        <taxon>Dikarya</taxon>
        <taxon>Ascomycota</taxon>
        <taxon>Saccharomycotina</taxon>
        <taxon>Saccharomycetes</taxon>
        <taxon>Saccharomycetales</taxon>
        <taxon>Saccharomycetaceae</taxon>
        <taxon>Zygotorulaspora</taxon>
    </lineage>
</organism>
<comment type="catalytic activity">
    <reaction evidence="7">
        <text>ATP + H2O = ADP + phosphate + H(+)</text>
        <dbReference type="Rhea" id="RHEA:13065"/>
        <dbReference type="ChEBI" id="CHEBI:15377"/>
        <dbReference type="ChEBI" id="CHEBI:15378"/>
        <dbReference type="ChEBI" id="CHEBI:30616"/>
        <dbReference type="ChEBI" id="CHEBI:43474"/>
        <dbReference type="ChEBI" id="CHEBI:456216"/>
        <dbReference type="EC" id="3.6.4.13"/>
    </reaction>
</comment>